<evidence type="ECO:0000256" key="9">
    <source>
        <dbReference type="ARBA" id="ARBA00023172"/>
    </source>
</evidence>
<feature type="binding site" evidence="13">
    <location>
        <position position="93"/>
    </location>
    <ligand>
        <name>Mg(2+)</name>
        <dbReference type="ChEBI" id="CHEBI:18420"/>
    </ligand>
</feature>
<dbReference type="CDD" id="cd22354">
    <property type="entry name" value="RecU-like"/>
    <property type="match status" value="1"/>
</dbReference>
<keyword evidence="6 13" id="KW-0227">DNA damage</keyword>
<keyword evidence="9 13" id="KW-0233">DNA recombination</keyword>
<dbReference type="Gene3D" id="3.40.1350.10">
    <property type="match status" value="1"/>
</dbReference>
<dbReference type="InterPro" id="IPR004612">
    <property type="entry name" value="Resolv_RecU"/>
</dbReference>
<keyword evidence="5 13" id="KW-0255">Endonuclease</keyword>
<evidence type="ECO:0000256" key="6">
    <source>
        <dbReference type="ARBA" id="ARBA00022763"/>
    </source>
</evidence>
<sequence length="173" mass="19645">MKSWSHSNRGKTLELYIDHANAMYEHRGQGVIVRQHPEVKATKVDGKRILSGFFKDKGAPDYIGLASGVSICFDAKETKVKTNFPLKNIKSHQVKYLKQWDQQGGLSFLIIHFTTHKEVYLFPYKALQQSLNEAAAAGAKSIPYKVIQERGRLIKPGDKITLDWLSTAWEARE</sequence>
<keyword evidence="10 13" id="KW-0234">DNA repair</keyword>
<organism evidence="14 15">
    <name type="scientific">Jeotgalibacillus haloalkalitolerans</name>
    <dbReference type="NCBI Taxonomy" id="3104292"/>
    <lineage>
        <taxon>Bacteria</taxon>
        <taxon>Bacillati</taxon>
        <taxon>Bacillota</taxon>
        <taxon>Bacilli</taxon>
        <taxon>Bacillales</taxon>
        <taxon>Caryophanaceae</taxon>
        <taxon>Jeotgalibacillus</taxon>
    </lineage>
</organism>
<comment type="function">
    <text evidence="13">Endonuclease that resolves Holliday junction intermediates in genetic recombination. Cleaves mobile four-strand junctions by introducing symmetrical nicks in paired strands. Promotes annealing of linear ssDNA with homologous dsDNA. Required for DNA repair, homologous recombination and chromosome segregation.</text>
</comment>
<comment type="caution">
    <text evidence="14">The sequence shown here is derived from an EMBL/GenBank/DDBJ whole genome shotgun (WGS) entry which is preliminary data.</text>
</comment>
<comment type="subcellular location">
    <subcellularLocation>
        <location evidence="1 13">Cytoplasm</location>
    </subcellularLocation>
</comment>
<feature type="site" description="Transition state stabilizer" evidence="13">
    <location>
        <position position="76"/>
    </location>
</feature>
<evidence type="ECO:0000256" key="1">
    <source>
        <dbReference type="ARBA" id="ARBA00004496"/>
    </source>
</evidence>
<feature type="binding site" evidence="13">
    <location>
        <position position="61"/>
    </location>
    <ligand>
        <name>Mg(2+)</name>
        <dbReference type="ChEBI" id="CHEBI:18420"/>
    </ligand>
</feature>
<name>A0ABU5KLX5_9BACL</name>
<evidence type="ECO:0000256" key="10">
    <source>
        <dbReference type="ARBA" id="ARBA00023204"/>
    </source>
</evidence>
<accession>A0ABU5KLX5</accession>
<evidence type="ECO:0000313" key="14">
    <source>
        <dbReference type="EMBL" id="MDZ5712267.1"/>
    </source>
</evidence>
<keyword evidence="4 13" id="KW-0479">Metal-binding</keyword>
<evidence type="ECO:0000256" key="7">
    <source>
        <dbReference type="ARBA" id="ARBA00022801"/>
    </source>
</evidence>
<proteinExistence type="inferred from homology"/>
<comment type="caution">
    <text evidence="13">Lacks conserved residue(s) required for the propagation of feature annotation.</text>
</comment>
<evidence type="ECO:0000256" key="11">
    <source>
        <dbReference type="ARBA" id="ARBA00023447"/>
    </source>
</evidence>
<evidence type="ECO:0000256" key="13">
    <source>
        <dbReference type="HAMAP-Rule" id="MF_00130"/>
    </source>
</evidence>
<dbReference type="SUPFAM" id="SSF52980">
    <property type="entry name" value="Restriction endonuclease-like"/>
    <property type="match status" value="1"/>
</dbReference>
<keyword evidence="7 13" id="KW-0378">Hydrolase</keyword>
<feature type="binding site" evidence="13">
    <location>
        <position position="74"/>
    </location>
    <ligand>
        <name>Mg(2+)</name>
        <dbReference type="ChEBI" id="CHEBI:18420"/>
    </ligand>
</feature>
<evidence type="ECO:0000256" key="2">
    <source>
        <dbReference type="ARBA" id="ARBA00022490"/>
    </source>
</evidence>
<comment type="similarity">
    <text evidence="11 13">Belongs to the RecU family.</text>
</comment>
<evidence type="ECO:0000256" key="4">
    <source>
        <dbReference type="ARBA" id="ARBA00022723"/>
    </source>
</evidence>
<comment type="cofactor">
    <cofactor evidence="13">
        <name>Mg(2+)</name>
        <dbReference type="ChEBI" id="CHEBI:18420"/>
    </cofactor>
    <text evidence="13">Binds 1 Mg(2+) ion per subunit.</text>
</comment>
<dbReference type="InterPro" id="IPR011856">
    <property type="entry name" value="tRNA_endonuc-like_dom_sf"/>
</dbReference>
<dbReference type="RefSeq" id="WP_322421241.1">
    <property type="nucleotide sequence ID" value="NZ_JAXQNN010000002.1"/>
</dbReference>
<keyword evidence="8 13" id="KW-0460">Magnesium</keyword>
<dbReference type="EC" id="3.1.21.10" evidence="13"/>
<keyword evidence="2 13" id="KW-0963">Cytoplasm</keyword>
<dbReference type="PIRSF" id="PIRSF037785">
    <property type="entry name" value="RecU"/>
    <property type="match status" value="1"/>
</dbReference>
<comment type="catalytic activity">
    <reaction evidence="13">
        <text>Endonucleolytic cleavage at a junction such as a reciprocal single-stranded crossover between two homologous DNA duplexes (Holliday junction).</text>
        <dbReference type="EC" id="3.1.21.10"/>
    </reaction>
</comment>
<keyword evidence="3 13" id="KW-0540">Nuclease</keyword>
<dbReference type="InterPro" id="IPR011335">
    <property type="entry name" value="Restrct_endonuc-II-like"/>
</dbReference>
<dbReference type="EMBL" id="JAXQNN010000002">
    <property type="protein sequence ID" value="MDZ5712267.1"/>
    <property type="molecule type" value="Genomic_DNA"/>
</dbReference>
<evidence type="ECO:0000256" key="5">
    <source>
        <dbReference type="ARBA" id="ARBA00022759"/>
    </source>
</evidence>
<evidence type="ECO:0000256" key="3">
    <source>
        <dbReference type="ARBA" id="ARBA00022722"/>
    </source>
</evidence>
<protein>
    <recommendedName>
        <fullName evidence="12 13">Holliday junction resolvase RecU</fullName>
        <ecNumber evidence="13">3.1.21.10</ecNumber>
    </recommendedName>
    <alternativeName>
        <fullName evidence="13">Recombination protein U homolog</fullName>
    </alternativeName>
</protein>
<dbReference type="Proteomes" id="UP001292084">
    <property type="component" value="Unassembled WGS sequence"/>
</dbReference>
<keyword evidence="15" id="KW-1185">Reference proteome</keyword>
<evidence type="ECO:0000256" key="8">
    <source>
        <dbReference type="ARBA" id="ARBA00022842"/>
    </source>
</evidence>
<dbReference type="HAMAP" id="MF_00130">
    <property type="entry name" value="RecU"/>
    <property type="match status" value="1"/>
</dbReference>
<dbReference type="Pfam" id="PF03838">
    <property type="entry name" value="RecU"/>
    <property type="match status" value="1"/>
</dbReference>
<reference evidence="14 15" key="1">
    <citation type="submission" date="2023-12" db="EMBL/GenBank/DDBJ databases">
        <title>Jeotgalibacillus haloalkaliphilus sp. nov., a novel salt-tolerant bacteria, isolated from the estuary of the Fenhe River into the Yellow River.</title>
        <authorList>
            <person name="Li Y."/>
        </authorList>
    </citation>
    <scope>NUCLEOTIDE SEQUENCE [LARGE SCALE GENOMIC DNA]</scope>
    <source>
        <strain evidence="14 15">HH7-29</strain>
    </source>
</reference>
<gene>
    <name evidence="13" type="primary">recU</name>
    <name evidence="14" type="ORF">UFB30_08490</name>
</gene>
<evidence type="ECO:0000313" key="15">
    <source>
        <dbReference type="Proteomes" id="UP001292084"/>
    </source>
</evidence>
<evidence type="ECO:0000256" key="12">
    <source>
        <dbReference type="ARBA" id="ARBA00029523"/>
    </source>
</evidence>